<dbReference type="Proteomes" id="UP000499080">
    <property type="component" value="Unassembled WGS sequence"/>
</dbReference>
<sequence>MRKPNVQRSVKNIVIKFLVGVLVPMDSCSTIEKSVSHGTMFSNDISVSEKDYLFERLKFSYINVPFQSNMRVSGTDLVILSFGQMTRTTPERTPSPIFRTTPAGGRLPSYV</sequence>
<keyword evidence="3" id="KW-1185">Reference proteome</keyword>
<protein>
    <submittedName>
        <fullName evidence="2">Uncharacterized protein</fullName>
    </submittedName>
</protein>
<reference evidence="2 3" key="1">
    <citation type="journal article" date="2019" name="Sci. Rep.">
        <title>Orb-weaving spider Araneus ventricosus genome elucidates the spidroin gene catalogue.</title>
        <authorList>
            <person name="Kono N."/>
            <person name="Nakamura H."/>
            <person name="Ohtoshi R."/>
            <person name="Moran D.A.P."/>
            <person name="Shinohara A."/>
            <person name="Yoshida Y."/>
            <person name="Fujiwara M."/>
            <person name="Mori M."/>
            <person name="Tomita M."/>
            <person name="Arakawa K."/>
        </authorList>
    </citation>
    <scope>NUCLEOTIDE SEQUENCE [LARGE SCALE GENOMIC DNA]</scope>
</reference>
<organism evidence="2 3">
    <name type="scientific">Araneus ventricosus</name>
    <name type="common">Orbweaver spider</name>
    <name type="synonym">Epeira ventricosa</name>
    <dbReference type="NCBI Taxonomy" id="182803"/>
    <lineage>
        <taxon>Eukaryota</taxon>
        <taxon>Metazoa</taxon>
        <taxon>Ecdysozoa</taxon>
        <taxon>Arthropoda</taxon>
        <taxon>Chelicerata</taxon>
        <taxon>Arachnida</taxon>
        <taxon>Araneae</taxon>
        <taxon>Araneomorphae</taxon>
        <taxon>Entelegynae</taxon>
        <taxon>Araneoidea</taxon>
        <taxon>Araneidae</taxon>
        <taxon>Araneus</taxon>
    </lineage>
</organism>
<comment type="caution">
    <text evidence="2">The sequence shown here is derived from an EMBL/GenBank/DDBJ whole genome shotgun (WGS) entry which is preliminary data.</text>
</comment>
<evidence type="ECO:0000313" key="2">
    <source>
        <dbReference type="EMBL" id="GBO05299.1"/>
    </source>
</evidence>
<dbReference type="EMBL" id="BGPR01031980">
    <property type="protein sequence ID" value="GBO05299.1"/>
    <property type="molecule type" value="Genomic_DNA"/>
</dbReference>
<evidence type="ECO:0000313" key="3">
    <source>
        <dbReference type="Proteomes" id="UP000499080"/>
    </source>
</evidence>
<gene>
    <name evidence="2" type="ORF">AVEN_177687_1</name>
</gene>
<proteinExistence type="predicted"/>
<evidence type="ECO:0000256" key="1">
    <source>
        <dbReference type="SAM" id="MobiDB-lite"/>
    </source>
</evidence>
<accession>A0A4Y2TX76</accession>
<dbReference type="AlphaFoldDB" id="A0A4Y2TX76"/>
<feature type="region of interest" description="Disordered" evidence="1">
    <location>
        <begin position="90"/>
        <end position="111"/>
    </location>
</feature>
<name>A0A4Y2TX76_ARAVE</name>